<organism evidence="1 2">
    <name type="scientific">Mycolicibacterium fortuitum</name>
    <name type="common">Mycobacterium fortuitum</name>
    <dbReference type="NCBI Taxonomy" id="1766"/>
    <lineage>
        <taxon>Bacteria</taxon>
        <taxon>Bacillati</taxon>
        <taxon>Actinomycetota</taxon>
        <taxon>Actinomycetes</taxon>
        <taxon>Mycobacteriales</taxon>
        <taxon>Mycobacteriaceae</taxon>
        <taxon>Mycolicibacterium</taxon>
    </lineage>
</organism>
<dbReference type="RefSeq" id="WP_131827811.1">
    <property type="nucleotide sequence ID" value="NZ_MBER01000010.1"/>
</dbReference>
<reference evidence="1 2" key="1">
    <citation type="submission" date="2016-07" db="EMBL/GenBank/DDBJ databases">
        <authorList>
            <person name="Sutton G."/>
            <person name="Brinkac L."/>
            <person name="Sanka R."/>
            <person name="Adams M."/>
            <person name="Lau E."/>
            <person name="Kumar A."/>
            <person name="Macaden R."/>
        </authorList>
    </citation>
    <scope>NUCLEOTIDE SEQUENCE [LARGE SCALE GENOMIC DNA]</scope>
    <source>
        <strain evidence="1 2">GA-0871</strain>
    </source>
</reference>
<dbReference type="AlphaFoldDB" id="A0ABD6QTJ4"/>
<accession>A0ABD6QTJ4</accession>
<evidence type="ECO:0000313" key="2">
    <source>
        <dbReference type="Proteomes" id="UP000187001"/>
    </source>
</evidence>
<gene>
    <name evidence="1" type="ORF">A5742_17590</name>
</gene>
<dbReference type="EMBL" id="MBER01000010">
    <property type="protein sequence ID" value="OMC51947.1"/>
    <property type="molecule type" value="Genomic_DNA"/>
</dbReference>
<proteinExistence type="predicted"/>
<comment type="caution">
    <text evidence="1">The sequence shown here is derived from an EMBL/GenBank/DDBJ whole genome shotgun (WGS) entry which is preliminary data.</text>
</comment>
<evidence type="ECO:0000313" key="1">
    <source>
        <dbReference type="EMBL" id="OMC51947.1"/>
    </source>
</evidence>
<protein>
    <submittedName>
        <fullName evidence="1">Uncharacterized protein</fullName>
    </submittedName>
</protein>
<name>A0ABD6QTJ4_MYCFO</name>
<sequence>MSTTAEVTDYWSIPDQQGHEYYGQLSLVIASGCTDGSTDTDSTDDVAALDSNDGLGHPDAAEYARRCTVAYAALGEVAAAEKRMRRIYAEQTGKPLTSLPHRHPDIAGSTDKCAICAAYGASTPLMGKLLTNKLESIPRVHRIADMTLYRRGYVEPYLTTDEESLSTQDMYEMFGEFWWDTLSFAIGVSTMHPRDLAELALLLPGAPSPFSGTPAPMAVRWLTDAALIHLRQLASHRPSWAAIHARIVAEIDQRSRGSRQGTAPEPLDIEFWRMKKAATPRRGLVAL</sequence>
<dbReference type="Proteomes" id="UP000187001">
    <property type="component" value="Unassembled WGS sequence"/>
</dbReference>